<protein>
    <recommendedName>
        <fullName evidence="3">DUF4862 domain-containing protein</fullName>
    </recommendedName>
</protein>
<dbReference type="RefSeq" id="WP_077348063.1">
    <property type="nucleotide sequence ID" value="NZ_CP019607.1"/>
</dbReference>
<evidence type="ECO:0000313" key="1">
    <source>
        <dbReference type="EMBL" id="AQP50107.1"/>
    </source>
</evidence>
<dbReference type="KEGG" id="tfa:BW733_03935"/>
<accession>A0A1Q2CVJ1</accession>
<evidence type="ECO:0008006" key="3">
    <source>
        <dbReference type="Google" id="ProtNLM"/>
    </source>
</evidence>
<dbReference type="EMBL" id="CP019607">
    <property type="protein sequence ID" value="AQP50107.1"/>
    <property type="molecule type" value="Genomic_DNA"/>
</dbReference>
<keyword evidence="2" id="KW-1185">Reference proteome</keyword>
<dbReference type="AlphaFoldDB" id="A0A1Q2CVJ1"/>
<dbReference type="Pfam" id="PF16154">
    <property type="entry name" value="DUF4862"/>
    <property type="match status" value="1"/>
</dbReference>
<name>A0A1Q2CVJ1_9ACTN</name>
<sequence>MGQIVGGYALFGGLDDAGPLVEALAASPLVEGLEVPFRGGIIEVPEGAPAGWRYVITMIPETMRRVGEDPRFGLASPDADGRAAALDLLREVHAAVSASELEVVAVEVHSAPTRTADAEAFAASLADIVSWGWGSTEIVVEHCDAFSDEHPVEKGFLTLTEELDAAEDAGVGVSINWARSVIETRDAATGLAHVSEAAARRLLRGVIFSSVSPEDNEVGGAWIDSHLAPAGLGISPRGTLLTAETMGQCLSVAGEAWRGFKIVLPADFDAEARAAGALEMASLVESASR</sequence>
<dbReference type="STRING" id="399497.BW733_03935"/>
<reference evidence="1 2" key="1">
    <citation type="journal article" date="2008" name="Int. J. Syst. Evol. Microbiol.">
        <title>Tessaracoccus flavescens sp. nov., isolated from marine sediment.</title>
        <authorList>
            <person name="Lee D.W."/>
            <person name="Lee S.D."/>
        </authorList>
    </citation>
    <scope>NUCLEOTIDE SEQUENCE [LARGE SCALE GENOMIC DNA]</scope>
    <source>
        <strain evidence="1 2">SST-39T</strain>
    </source>
</reference>
<dbReference type="InterPro" id="IPR032344">
    <property type="entry name" value="DUF4862"/>
</dbReference>
<evidence type="ECO:0000313" key="2">
    <source>
        <dbReference type="Proteomes" id="UP000188235"/>
    </source>
</evidence>
<proteinExistence type="predicted"/>
<organism evidence="1 2">
    <name type="scientific">Tessaracoccus flavescens</name>
    <dbReference type="NCBI Taxonomy" id="399497"/>
    <lineage>
        <taxon>Bacteria</taxon>
        <taxon>Bacillati</taxon>
        <taxon>Actinomycetota</taxon>
        <taxon>Actinomycetes</taxon>
        <taxon>Propionibacteriales</taxon>
        <taxon>Propionibacteriaceae</taxon>
        <taxon>Tessaracoccus</taxon>
    </lineage>
</organism>
<dbReference type="Proteomes" id="UP000188235">
    <property type="component" value="Chromosome"/>
</dbReference>
<gene>
    <name evidence="1" type="ORF">BW733_03935</name>
</gene>